<evidence type="ECO:0000256" key="1">
    <source>
        <dbReference type="ARBA" id="ARBA00023242"/>
    </source>
</evidence>
<evidence type="ECO:0000313" key="5">
    <source>
        <dbReference type="Proteomes" id="UP000293360"/>
    </source>
</evidence>
<dbReference type="SUPFAM" id="SSF57701">
    <property type="entry name" value="Zn2/Cys6 DNA-binding domain"/>
    <property type="match status" value="1"/>
</dbReference>
<dbReference type="EMBL" id="QJNU01000421">
    <property type="protein sequence ID" value="RYO99407.1"/>
    <property type="molecule type" value="Genomic_DNA"/>
</dbReference>
<feature type="domain" description="Zn(2)-C6 fungal-type" evidence="3">
    <location>
        <begin position="13"/>
        <end position="43"/>
    </location>
</feature>
<feature type="compositionally biased region" description="Polar residues" evidence="2">
    <location>
        <begin position="170"/>
        <end position="187"/>
    </location>
</feature>
<dbReference type="GO" id="GO:0000981">
    <property type="term" value="F:DNA-binding transcription factor activity, RNA polymerase II-specific"/>
    <property type="evidence" value="ECO:0007669"/>
    <property type="project" value="InterPro"/>
</dbReference>
<organism evidence="4 5">
    <name type="scientific">Monosporascus ibericus</name>
    <dbReference type="NCBI Taxonomy" id="155417"/>
    <lineage>
        <taxon>Eukaryota</taxon>
        <taxon>Fungi</taxon>
        <taxon>Dikarya</taxon>
        <taxon>Ascomycota</taxon>
        <taxon>Pezizomycotina</taxon>
        <taxon>Sordariomycetes</taxon>
        <taxon>Xylariomycetidae</taxon>
        <taxon>Xylariales</taxon>
        <taxon>Xylariales incertae sedis</taxon>
        <taxon>Monosporascus</taxon>
    </lineage>
</organism>
<dbReference type="Pfam" id="PF00172">
    <property type="entry name" value="Zn_clus"/>
    <property type="match status" value="1"/>
</dbReference>
<dbReference type="AlphaFoldDB" id="A0A4Q4T703"/>
<dbReference type="CDD" id="cd00067">
    <property type="entry name" value="GAL4"/>
    <property type="match status" value="1"/>
</dbReference>
<evidence type="ECO:0000313" key="4">
    <source>
        <dbReference type="EMBL" id="RYO99407.1"/>
    </source>
</evidence>
<dbReference type="InterPro" id="IPR001138">
    <property type="entry name" value="Zn2Cys6_DnaBD"/>
</dbReference>
<comment type="caution">
    <text evidence="4">The sequence shown here is derived from an EMBL/GenBank/DDBJ whole genome shotgun (WGS) entry which is preliminary data.</text>
</comment>
<dbReference type="Proteomes" id="UP000293360">
    <property type="component" value="Unassembled WGS sequence"/>
</dbReference>
<name>A0A4Q4T703_9PEZI</name>
<dbReference type="STRING" id="155417.A0A4Q4T703"/>
<gene>
    <name evidence="4" type="ORF">DL764_006819</name>
</gene>
<keyword evidence="5" id="KW-1185">Reference proteome</keyword>
<feature type="region of interest" description="Disordered" evidence="2">
    <location>
        <begin position="167"/>
        <end position="187"/>
    </location>
</feature>
<proteinExistence type="predicted"/>
<dbReference type="InterPro" id="IPR036864">
    <property type="entry name" value="Zn2-C6_fun-type_DNA-bd_sf"/>
</dbReference>
<sequence>MDMPKATKRSAYDRCRAKRVRCPRAENSTGPCARCVRVSAPCVSGSPGYPGRPRKAHLVDGSIPGSPAMIPADASSPGYWSTPRDSDDVELHTPAMDEPMSVNTPTGWLGADTTSSDTTSLNLLDGLGVGLKLSKPAVHRPKDLLFQGHSDRWAAPGSTNFFGFPLTEESPASDSTPTLEQLGAPSQHQELLSAANNLDMMYTGQDSNDMLNFGPYLDSSECLSSPSPVQGLSAARSLMRFGEKMERRVSAMGAFLSDPRNIVEDCPEKDSMGMATENPVVVVLMCTKELIDIIQNLTTATRSAASDSSTRNQLVPPNAMSSSTQTESLSTETTLLVLSSYLALMRLYDSLFHDVYRCLCQMPSETIKSIGVKAVFRIRGISSLQDMPGKAYGMGIVEVIQSHIQTLERCMGLPAAYCLSS</sequence>
<keyword evidence="1" id="KW-0539">Nucleus</keyword>
<reference evidence="4 5" key="1">
    <citation type="submission" date="2018-06" db="EMBL/GenBank/DDBJ databases">
        <title>Complete Genomes of Monosporascus.</title>
        <authorList>
            <person name="Robinson A.J."/>
            <person name="Natvig D.O."/>
        </authorList>
    </citation>
    <scope>NUCLEOTIDE SEQUENCE [LARGE SCALE GENOMIC DNA]</scope>
    <source>
        <strain evidence="4 5">CBS 110550</strain>
    </source>
</reference>
<accession>A0A4Q4T703</accession>
<protein>
    <recommendedName>
        <fullName evidence="3">Zn(2)-C6 fungal-type domain-containing protein</fullName>
    </recommendedName>
</protein>
<dbReference type="Gene3D" id="4.10.240.10">
    <property type="entry name" value="Zn(2)-C6 fungal-type DNA-binding domain"/>
    <property type="match status" value="1"/>
</dbReference>
<dbReference type="OrthoDB" id="4222821at2759"/>
<evidence type="ECO:0000256" key="2">
    <source>
        <dbReference type="SAM" id="MobiDB-lite"/>
    </source>
</evidence>
<evidence type="ECO:0000259" key="3">
    <source>
        <dbReference type="Pfam" id="PF00172"/>
    </source>
</evidence>
<dbReference type="GO" id="GO:0008270">
    <property type="term" value="F:zinc ion binding"/>
    <property type="evidence" value="ECO:0007669"/>
    <property type="project" value="InterPro"/>
</dbReference>
<feature type="region of interest" description="Disordered" evidence="2">
    <location>
        <begin position="305"/>
        <end position="326"/>
    </location>
</feature>